<dbReference type="Proteomes" id="UP000438429">
    <property type="component" value="Unassembled WGS sequence"/>
</dbReference>
<sequence>MMRRAGEKEEAEEEEDVEEKKTKGGGGVGYKLGDKCKRIYITLPKLCEYSALKYSLPLRLQTTSCPEGLRGPPWPNIHIPLTGTEEEEKREQIKRSYPVELIHLSFIHIVIRAAARSRCNN</sequence>
<organism evidence="2 3">
    <name type="scientific">Scophthalmus maximus</name>
    <name type="common">Turbot</name>
    <name type="synonym">Psetta maxima</name>
    <dbReference type="NCBI Taxonomy" id="52904"/>
    <lineage>
        <taxon>Eukaryota</taxon>
        <taxon>Metazoa</taxon>
        <taxon>Chordata</taxon>
        <taxon>Craniata</taxon>
        <taxon>Vertebrata</taxon>
        <taxon>Euteleostomi</taxon>
        <taxon>Actinopterygii</taxon>
        <taxon>Neopterygii</taxon>
        <taxon>Teleostei</taxon>
        <taxon>Neoteleostei</taxon>
        <taxon>Acanthomorphata</taxon>
        <taxon>Carangaria</taxon>
        <taxon>Pleuronectiformes</taxon>
        <taxon>Pleuronectoidei</taxon>
        <taxon>Scophthalmidae</taxon>
        <taxon>Scophthalmus</taxon>
    </lineage>
</organism>
<comment type="caution">
    <text evidence="2">The sequence shown here is derived from an EMBL/GenBank/DDBJ whole genome shotgun (WGS) entry which is preliminary data.</text>
</comment>
<name>A0A6A4SFS7_SCOMX</name>
<reference evidence="2 3" key="1">
    <citation type="submission" date="2019-06" db="EMBL/GenBank/DDBJ databases">
        <title>Draft genomes of female and male turbot (Scophthalmus maximus).</title>
        <authorList>
            <person name="Xu H."/>
            <person name="Xu X.-W."/>
            <person name="Shao C."/>
            <person name="Chen S."/>
        </authorList>
    </citation>
    <scope>NUCLEOTIDE SEQUENCE [LARGE SCALE GENOMIC DNA]</scope>
    <source>
        <strain evidence="2">Ysfricsl-2016a</strain>
        <tissue evidence="2">Blood</tissue>
    </source>
</reference>
<protein>
    <submittedName>
        <fullName evidence="2">Uncharacterized protein</fullName>
    </submittedName>
</protein>
<proteinExistence type="predicted"/>
<evidence type="ECO:0000313" key="2">
    <source>
        <dbReference type="EMBL" id="KAF0032107.1"/>
    </source>
</evidence>
<accession>A0A6A4SFS7</accession>
<evidence type="ECO:0000256" key="1">
    <source>
        <dbReference type="SAM" id="MobiDB-lite"/>
    </source>
</evidence>
<evidence type="ECO:0000313" key="3">
    <source>
        <dbReference type="Proteomes" id="UP000438429"/>
    </source>
</evidence>
<gene>
    <name evidence="2" type="ORF">F2P81_016662</name>
</gene>
<feature type="region of interest" description="Disordered" evidence="1">
    <location>
        <begin position="1"/>
        <end position="29"/>
    </location>
</feature>
<dbReference type="EMBL" id="VEVO01000014">
    <property type="protein sequence ID" value="KAF0032107.1"/>
    <property type="molecule type" value="Genomic_DNA"/>
</dbReference>
<dbReference type="AlphaFoldDB" id="A0A6A4SFS7"/>